<dbReference type="PROSITE" id="PS50943">
    <property type="entry name" value="HTH_CROC1"/>
    <property type="match status" value="1"/>
</dbReference>
<proteinExistence type="predicted"/>
<dbReference type="Proteomes" id="UP001355653">
    <property type="component" value="Unassembled WGS sequence"/>
</dbReference>
<dbReference type="SMART" id="SM00530">
    <property type="entry name" value="HTH_XRE"/>
    <property type="match status" value="1"/>
</dbReference>
<evidence type="ECO:0000259" key="1">
    <source>
        <dbReference type="PROSITE" id="PS50943"/>
    </source>
</evidence>
<feature type="domain" description="HTH cro/C1-type" evidence="1">
    <location>
        <begin position="101"/>
        <end position="155"/>
    </location>
</feature>
<accession>A0ABU6DK59</accession>
<sequence length="292" mass="33189">MLRVGGNLLLSVNDLVELMKKESAHIYVMYPAAYENDFNGVIGSFENIILKIDLFSGNNDMRHEMEANHIHELFQADNNEQPQILSFGTYEEIKKDIGKNLRASLKKRGLSQANAASILGISDAAISNIINGSTSIKIETVAMIEARLGIKRDELFHGIKWDEQAYSDQYSDKDAAPLDEALNKIIVAITRISKEDENNHLNSIVSSIERISDKIGIENTNIILGKIETLTKRLLNPEDFPTAWFVEEYINLLENITKVFTSYKPGYETSMKRILDFLNYLQYQNKKNKDHD</sequence>
<name>A0ABU6DK59_9BACL</name>
<dbReference type="InterPro" id="IPR001387">
    <property type="entry name" value="Cro/C1-type_HTH"/>
</dbReference>
<organism evidence="2 3">
    <name type="scientific">Paenibacillus chondroitinus</name>
    <dbReference type="NCBI Taxonomy" id="59842"/>
    <lineage>
        <taxon>Bacteria</taxon>
        <taxon>Bacillati</taxon>
        <taxon>Bacillota</taxon>
        <taxon>Bacilli</taxon>
        <taxon>Bacillales</taxon>
        <taxon>Paenibacillaceae</taxon>
        <taxon>Paenibacillus</taxon>
    </lineage>
</organism>
<dbReference type="SUPFAM" id="SSF47413">
    <property type="entry name" value="lambda repressor-like DNA-binding domains"/>
    <property type="match status" value="1"/>
</dbReference>
<reference evidence="2 3" key="1">
    <citation type="submission" date="2023-03" db="EMBL/GenBank/DDBJ databases">
        <title>Bacillus Genome Sequencing.</title>
        <authorList>
            <person name="Dunlap C."/>
        </authorList>
    </citation>
    <scope>NUCLEOTIDE SEQUENCE [LARGE SCALE GENOMIC DNA]</scope>
    <source>
        <strain evidence="2 3">NRS-1351</strain>
    </source>
</reference>
<protein>
    <submittedName>
        <fullName evidence="2">Helix-turn-helix transcriptional regulator</fullName>
    </submittedName>
</protein>
<gene>
    <name evidence="2" type="ORF">P5G65_25200</name>
</gene>
<dbReference type="CDD" id="cd00093">
    <property type="entry name" value="HTH_XRE"/>
    <property type="match status" value="1"/>
</dbReference>
<dbReference type="Pfam" id="PF01381">
    <property type="entry name" value="HTH_3"/>
    <property type="match status" value="1"/>
</dbReference>
<evidence type="ECO:0000313" key="2">
    <source>
        <dbReference type="EMBL" id="MEB4797207.1"/>
    </source>
</evidence>
<evidence type="ECO:0000313" key="3">
    <source>
        <dbReference type="Proteomes" id="UP001355653"/>
    </source>
</evidence>
<keyword evidence="3" id="KW-1185">Reference proteome</keyword>
<comment type="caution">
    <text evidence="2">The sequence shown here is derived from an EMBL/GenBank/DDBJ whole genome shotgun (WGS) entry which is preliminary data.</text>
</comment>
<dbReference type="EMBL" id="JAROBY010000045">
    <property type="protein sequence ID" value="MEB4797207.1"/>
    <property type="molecule type" value="Genomic_DNA"/>
</dbReference>
<dbReference type="Gene3D" id="1.10.260.40">
    <property type="entry name" value="lambda repressor-like DNA-binding domains"/>
    <property type="match status" value="1"/>
</dbReference>
<dbReference type="RefSeq" id="WP_127449879.1">
    <property type="nucleotide sequence ID" value="NZ_JAROBY010000045.1"/>
</dbReference>
<dbReference type="InterPro" id="IPR010982">
    <property type="entry name" value="Lambda_DNA-bd_dom_sf"/>
</dbReference>